<dbReference type="GO" id="GO:0051087">
    <property type="term" value="F:protein-folding chaperone binding"/>
    <property type="evidence" value="ECO:0007669"/>
    <property type="project" value="InterPro"/>
</dbReference>
<name>A0A1E3PAG2_WICAA</name>
<gene>
    <name evidence="3" type="ORF">WICANDRAFT_76057</name>
</gene>
<dbReference type="InterPro" id="IPR036533">
    <property type="entry name" value="BAG_dom_sf"/>
</dbReference>
<keyword evidence="1" id="KW-0472">Membrane</keyword>
<reference evidence="3 4" key="1">
    <citation type="journal article" date="2016" name="Proc. Natl. Acad. Sci. U.S.A.">
        <title>Comparative genomics of biotechnologically important yeasts.</title>
        <authorList>
            <person name="Riley R."/>
            <person name="Haridas S."/>
            <person name="Wolfe K.H."/>
            <person name="Lopes M.R."/>
            <person name="Hittinger C.T."/>
            <person name="Goeker M."/>
            <person name="Salamov A.A."/>
            <person name="Wisecaver J.H."/>
            <person name="Long T.M."/>
            <person name="Calvey C.H."/>
            <person name="Aerts A.L."/>
            <person name="Barry K.W."/>
            <person name="Choi C."/>
            <person name="Clum A."/>
            <person name="Coughlan A.Y."/>
            <person name="Deshpande S."/>
            <person name="Douglass A.P."/>
            <person name="Hanson S.J."/>
            <person name="Klenk H.-P."/>
            <person name="LaButti K.M."/>
            <person name="Lapidus A."/>
            <person name="Lindquist E.A."/>
            <person name="Lipzen A.M."/>
            <person name="Meier-Kolthoff J.P."/>
            <person name="Ohm R.A."/>
            <person name="Otillar R.P."/>
            <person name="Pangilinan J.L."/>
            <person name="Peng Y."/>
            <person name="Rokas A."/>
            <person name="Rosa C.A."/>
            <person name="Scheuner C."/>
            <person name="Sibirny A.A."/>
            <person name="Slot J.C."/>
            <person name="Stielow J.B."/>
            <person name="Sun H."/>
            <person name="Kurtzman C.P."/>
            <person name="Blackwell M."/>
            <person name="Grigoriev I.V."/>
            <person name="Jeffries T.W."/>
        </authorList>
    </citation>
    <scope>NUCLEOTIDE SEQUENCE [LARGE SCALE GENOMIC DNA]</scope>
    <source>
        <strain evidence="4">ATCC 58044 / CBS 1984 / NCYC 433 / NRRL Y-366-8</strain>
    </source>
</reference>
<dbReference type="Gene3D" id="1.20.58.120">
    <property type="entry name" value="BAG domain"/>
    <property type="match status" value="1"/>
</dbReference>
<evidence type="ECO:0000256" key="1">
    <source>
        <dbReference type="SAM" id="Phobius"/>
    </source>
</evidence>
<keyword evidence="4" id="KW-1185">Reference proteome</keyword>
<keyword evidence="1" id="KW-0812">Transmembrane</keyword>
<evidence type="ECO:0000313" key="3">
    <source>
        <dbReference type="EMBL" id="ODQ61867.1"/>
    </source>
</evidence>
<dbReference type="EMBL" id="KV454208">
    <property type="protein sequence ID" value="ODQ61867.1"/>
    <property type="molecule type" value="Genomic_DNA"/>
</dbReference>
<evidence type="ECO:0000313" key="4">
    <source>
        <dbReference type="Proteomes" id="UP000094112"/>
    </source>
</evidence>
<protein>
    <recommendedName>
        <fullName evidence="2">BAG domain-containing protein</fullName>
    </recommendedName>
</protein>
<dbReference type="InterPro" id="IPR003103">
    <property type="entry name" value="BAG_domain"/>
</dbReference>
<evidence type="ECO:0000259" key="2">
    <source>
        <dbReference type="PROSITE" id="PS51035"/>
    </source>
</evidence>
<dbReference type="SUPFAM" id="SSF63491">
    <property type="entry name" value="BAG domain"/>
    <property type="match status" value="1"/>
</dbReference>
<proteinExistence type="predicted"/>
<dbReference type="AlphaFoldDB" id="A0A1E3PAG2"/>
<organism evidence="3 4">
    <name type="scientific">Wickerhamomyces anomalus (strain ATCC 58044 / CBS 1984 / NCYC 433 / NRRL Y-366-8)</name>
    <name type="common">Yeast</name>
    <name type="synonym">Hansenula anomala</name>
    <dbReference type="NCBI Taxonomy" id="683960"/>
    <lineage>
        <taxon>Eukaryota</taxon>
        <taxon>Fungi</taxon>
        <taxon>Dikarya</taxon>
        <taxon>Ascomycota</taxon>
        <taxon>Saccharomycotina</taxon>
        <taxon>Saccharomycetes</taxon>
        <taxon>Phaffomycetales</taxon>
        <taxon>Wickerhamomycetaceae</taxon>
        <taxon>Wickerhamomyces</taxon>
    </lineage>
</organism>
<dbReference type="Pfam" id="PF02179">
    <property type="entry name" value="BAG"/>
    <property type="match status" value="1"/>
</dbReference>
<keyword evidence="1" id="KW-1133">Transmembrane helix</keyword>
<dbReference type="STRING" id="683960.A0A1E3PAG2"/>
<dbReference type="RefSeq" id="XP_019041074.1">
    <property type="nucleotide sequence ID" value="XM_019184315.1"/>
</dbReference>
<dbReference type="PROSITE" id="PS51035">
    <property type="entry name" value="BAG"/>
    <property type="match status" value="1"/>
</dbReference>
<accession>A0A1E3PAG2</accession>
<dbReference type="GeneID" id="30201561"/>
<feature type="domain" description="BAG" evidence="2">
    <location>
        <begin position="93"/>
        <end position="148"/>
    </location>
</feature>
<feature type="transmembrane region" description="Helical" evidence="1">
    <location>
        <begin position="6"/>
        <end position="25"/>
    </location>
</feature>
<dbReference type="Proteomes" id="UP000094112">
    <property type="component" value="Unassembled WGS sequence"/>
</dbReference>
<sequence>MSDTYLTSLGIGISTLLILGTIFYLRSNTKPSKPEPSRKQPRKPKKPVKILTLLERFQLALTTVNTTVRTELEPEVEKYYTDINQISPDDRLYKYNYFQEELLKELIKLDEIDLTLLDDETVKKTLKDERKIIIKHIQGLQKGLDGYKKENSGKYPKN</sequence>